<dbReference type="Gene3D" id="1.10.287.1080">
    <property type="entry name" value="MazG-like"/>
    <property type="match status" value="1"/>
</dbReference>
<dbReference type="InterPro" id="IPR025984">
    <property type="entry name" value="DCTPP"/>
</dbReference>
<dbReference type="Proteomes" id="UP000626109">
    <property type="component" value="Unassembled WGS sequence"/>
</dbReference>
<dbReference type="EMBL" id="CAJNNW010020669">
    <property type="protein sequence ID" value="CAE8666612.1"/>
    <property type="molecule type" value="Genomic_DNA"/>
</dbReference>
<dbReference type="AlphaFoldDB" id="A0A813J5M0"/>
<dbReference type="GO" id="GO:0047840">
    <property type="term" value="F:dCTP diphosphatase activity"/>
    <property type="evidence" value="ECO:0007669"/>
    <property type="project" value="TreeGrafter"/>
</dbReference>
<evidence type="ECO:0000256" key="1">
    <source>
        <dbReference type="SAM" id="MobiDB-lite"/>
    </source>
</evidence>
<feature type="compositionally biased region" description="Basic and acidic residues" evidence="1">
    <location>
        <begin position="1"/>
        <end position="12"/>
    </location>
</feature>
<dbReference type="PANTHER" id="PTHR46523:SF1">
    <property type="entry name" value="DCTP PYROPHOSPHATASE 1"/>
    <property type="match status" value="1"/>
</dbReference>
<proteinExistence type="predicted"/>
<sequence length="242" mass="26005">MVATMDGERRAQPEGTAGSGNIGLENDGSTKEVVAALAKQLGLDIAVVERIFHAGVTHAEFGHKRRRICSSNGTPATEAKGSASAPEAASATATGSVTEGEQASAADFSFTRGLTLEDLRLELAEFAKARDWDQFHSPRNLAFAMVGEVGELCECFQWKGEVPEGLPGWKDKERTHLAQEIADVFLYLIRLSHKCHVDLPTAALDKLALNAAKYPASLVRGSSRKYTEFKTAAREGPSDETS</sequence>
<dbReference type="SUPFAM" id="SSF101386">
    <property type="entry name" value="all-alpha NTP pyrophosphatases"/>
    <property type="match status" value="1"/>
</dbReference>
<feature type="compositionally biased region" description="Low complexity" evidence="1">
    <location>
        <begin position="78"/>
        <end position="96"/>
    </location>
</feature>
<evidence type="ECO:0000313" key="2">
    <source>
        <dbReference type="EMBL" id="CAE8666612.1"/>
    </source>
</evidence>
<dbReference type="GO" id="GO:0005829">
    <property type="term" value="C:cytosol"/>
    <property type="evidence" value="ECO:0007669"/>
    <property type="project" value="TreeGrafter"/>
</dbReference>
<evidence type="ECO:0000313" key="3">
    <source>
        <dbReference type="Proteomes" id="UP000626109"/>
    </source>
</evidence>
<reference evidence="2" key="1">
    <citation type="submission" date="2021-02" db="EMBL/GenBank/DDBJ databases">
        <authorList>
            <person name="Dougan E. K."/>
            <person name="Rhodes N."/>
            <person name="Thang M."/>
            <person name="Chan C."/>
        </authorList>
    </citation>
    <scope>NUCLEOTIDE SEQUENCE</scope>
</reference>
<dbReference type="GO" id="GO:0042262">
    <property type="term" value="P:DNA protection"/>
    <property type="evidence" value="ECO:0007669"/>
    <property type="project" value="TreeGrafter"/>
</dbReference>
<dbReference type="InterPro" id="IPR052555">
    <property type="entry name" value="dCTP_Pyrophosphatase"/>
</dbReference>
<dbReference type="CDD" id="cd11537">
    <property type="entry name" value="NTP-PPase_RS21-C6_like"/>
    <property type="match status" value="1"/>
</dbReference>
<evidence type="ECO:0008006" key="4">
    <source>
        <dbReference type="Google" id="ProtNLM"/>
    </source>
</evidence>
<dbReference type="GO" id="GO:0006253">
    <property type="term" value="P:dCTP catabolic process"/>
    <property type="evidence" value="ECO:0007669"/>
    <property type="project" value="TreeGrafter"/>
</dbReference>
<feature type="region of interest" description="Disordered" evidence="1">
    <location>
        <begin position="72"/>
        <end position="98"/>
    </location>
</feature>
<organism evidence="2 3">
    <name type="scientific">Polarella glacialis</name>
    <name type="common">Dinoflagellate</name>
    <dbReference type="NCBI Taxonomy" id="89957"/>
    <lineage>
        <taxon>Eukaryota</taxon>
        <taxon>Sar</taxon>
        <taxon>Alveolata</taxon>
        <taxon>Dinophyceae</taxon>
        <taxon>Suessiales</taxon>
        <taxon>Suessiaceae</taxon>
        <taxon>Polarella</taxon>
    </lineage>
</organism>
<dbReference type="PANTHER" id="PTHR46523">
    <property type="entry name" value="DCTP PYROPHOSPHATASE 1"/>
    <property type="match status" value="1"/>
</dbReference>
<feature type="region of interest" description="Disordered" evidence="1">
    <location>
        <begin position="1"/>
        <end position="26"/>
    </location>
</feature>
<accession>A0A813J5M0</accession>
<comment type="caution">
    <text evidence="2">The sequence shown here is derived from an EMBL/GenBank/DDBJ whole genome shotgun (WGS) entry which is preliminary data.</text>
</comment>
<name>A0A813J5M0_POLGL</name>
<gene>
    <name evidence="2" type="ORF">PGLA2088_LOCUS16345</name>
</gene>
<protein>
    <recommendedName>
        <fullName evidence="4">dCTP pyrophosphatase 1</fullName>
    </recommendedName>
</protein>